<dbReference type="AlphaFoldDB" id="A0A9N9C999"/>
<dbReference type="Gene3D" id="3.80.10.10">
    <property type="entry name" value="Ribonuclease Inhibitor"/>
    <property type="match status" value="1"/>
</dbReference>
<dbReference type="SUPFAM" id="SSF52047">
    <property type="entry name" value="RNI-like"/>
    <property type="match status" value="1"/>
</dbReference>
<protein>
    <submittedName>
        <fullName evidence="2">4662_t:CDS:1</fullName>
    </submittedName>
</protein>
<evidence type="ECO:0000313" key="3">
    <source>
        <dbReference type="Proteomes" id="UP000789739"/>
    </source>
</evidence>
<dbReference type="InterPro" id="IPR032675">
    <property type="entry name" value="LRR_dom_sf"/>
</dbReference>
<accession>A0A9N9C999</accession>
<reference evidence="2" key="1">
    <citation type="submission" date="2021-06" db="EMBL/GenBank/DDBJ databases">
        <authorList>
            <person name="Kallberg Y."/>
            <person name="Tangrot J."/>
            <person name="Rosling A."/>
        </authorList>
    </citation>
    <scope>NUCLEOTIDE SEQUENCE</scope>
    <source>
        <strain evidence="2">BR232B</strain>
    </source>
</reference>
<dbReference type="Proteomes" id="UP000789739">
    <property type="component" value="Unassembled WGS sequence"/>
</dbReference>
<dbReference type="EMBL" id="CAJVPI010001120">
    <property type="protein sequence ID" value="CAG8595664.1"/>
    <property type="molecule type" value="Genomic_DNA"/>
</dbReference>
<comment type="caution">
    <text evidence="2">The sequence shown here is derived from an EMBL/GenBank/DDBJ whole genome shotgun (WGS) entry which is preliminary data.</text>
</comment>
<feature type="non-terminal residue" evidence="2">
    <location>
        <position position="161"/>
    </location>
</feature>
<organism evidence="2 3">
    <name type="scientific">Paraglomus brasilianum</name>
    <dbReference type="NCBI Taxonomy" id="144538"/>
    <lineage>
        <taxon>Eukaryota</taxon>
        <taxon>Fungi</taxon>
        <taxon>Fungi incertae sedis</taxon>
        <taxon>Mucoromycota</taxon>
        <taxon>Glomeromycotina</taxon>
        <taxon>Glomeromycetes</taxon>
        <taxon>Paraglomerales</taxon>
        <taxon>Paraglomeraceae</taxon>
        <taxon>Paraglomus</taxon>
    </lineage>
</organism>
<keyword evidence="1" id="KW-0175">Coiled coil</keyword>
<feature type="coiled-coil region" evidence="1">
    <location>
        <begin position="129"/>
        <end position="156"/>
    </location>
</feature>
<evidence type="ECO:0000313" key="2">
    <source>
        <dbReference type="EMBL" id="CAG8595664.1"/>
    </source>
</evidence>
<gene>
    <name evidence="2" type="ORF">PBRASI_LOCUS7365</name>
</gene>
<proteinExistence type="predicted"/>
<evidence type="ECO:0000256" key="1">
    <source>
        <dbReference type="SAM" id="Coils"/>
    </source>
</evidence>
<name>A0A9N9C999_9GLOM</name>
<sequence>MLKSGWIIFSPKKKGKILMNPEKVWGITINNNNLSPQDLSCFARFVNLKHLLIGADDEKKLKQNIYNHFYGSLEYLGNLKDLEVLDISGTDIDNGLEHLPLASLEDFYCASKREGAKVEEIKRILMISENEAESEDKKAKDKLAEIERQNKILTGQLQLNN</sequence>
<keyword evidence="3" id="KW-1185">Reference proteome</keyword>
<dbReference type="OrthoDB" id="2449606at2759"/>